<organism evidence="4 5">
    <name type="scientific">Rhodovarius crocodyli</name>
    <dbReference type="NCBI Taxonomy" id="1979269"/>
    <lineage>
        <taxon>Bacteria</taxon>
        <taxon>Pseudomonadati</taxon>
        <taxon>Pseudomonadota</taxon>
        <taxon>Alphaproteobacteria</taxon>
        <taxon>Acetobacterales</taxon>
        <taxon>Roseomonadaceae</taxon>
        <taxon>Rhodovarius</taxon>
    </lineage>
</organism>
<dbReference type="SMART" id="SM00267">
    <property type="entry name" value="GGDEF"/>
    <property type="match status" value="1"/>
</dbReference>
<dbReference type="Proteomes" id="UP000282957">
    <property type="component" value="Unassembled WGS sequence"/>
</dbReference>
<dbReference type="CDD" id="cd01949">
    <property type="entry name" value="GGDEF"/>
    <property type="match status" value="1"/>
</dbReference>
<dbReference type="InterPro" id="IPR050469">
    <property type="entry name" value="Diguanylate_Cyclase"/>
</dbReference>
<dbReference type="GO" id="GO:0043709">
    <property type="term" value="P:cell adhesion involved in single-species biofilm formation"/>
    <property type="evidence" value="ECO:0007669"/>
    <property type="project" value="TreeGrafter"/>
</dbReference>
<dbReference type="AlphaFoldDB" id="A0A437ME52"/>
<dbReference type="FunFam" id="3.30.70.270:FF:000001">
    <property type="entry name" value="Diguanylate cyclase domain protein"/>
    <property type="match status" value="1"/>
</dbReference>
<dbReference type="PANTHER" id="PTHR45138">
    <property type="entry name" value="REGULATORY COMPONENTS OF SENSORY TRANSDUCTION SYSTEM"/>
    <property type="match status" value="1"/>
</dbReference>
<proteinExistence type="predicted"/>
<evidence type="ECO:0000259" key="3">
    <source>
        <dbReference type="PROSITE" id="PS50887"/>
    </source>
</evidence>
<evidence type="ECO:0000313" key="4">
    <source>
        <dbReference type="EMBL" id="RVT95953.1"/>
    </source>
</evidence>
<dbReference type="EMBL" id="SACL01000004">
    <property type="protein sequence ID" value="RVT95953.1"/>
    <property type="molecule type" value="Genomic_DNA"/>
</dbReference>
<evidence type="ECO:0000313" key="5">
    <source>
        <dbReference type="Proteomes" id="UP000282957"/>
    </source>
</evidence>
<dbReference type="InterPro" id="IPR000160">
    <property type="entry name" value="GGDEF_dom"/>
</dbReference>
<comment type="caution">
    <text evidence="4">The sequence shown here is derived from an EMBL/GenBank/DDBJ whole genome shotgun (WGS) entry which is preliminary data.</text>
</comment>
<dbReference type="PANTHER" id="PTHR45138:SF2">
    <property type="entry name" value="DIGUANYLATE CYCLASE VDCA"/>
    <property type="match status" value="1"/>
</dbReference>
<dbReference type="Pfam" id="PF00990">
    <property type="entry name" value="GGDEF"/>
    <property type="match status" value="1"/>
</dbReference>
<reference evidence="4 5" key="1">
    <citation type="submission" date="2019-01" db="EMBL/GenBank/DDBJ databases">
        <authorList>
            <person name="Chen W.-M."/>
        </authorList>
    </citation>
    <scope>NUCLEOTIDE SEQUENCE [LARGE SCALE GENOMIC DNA]</scope>
    <source>
        <strain evidence="4 5">CCP-6</strain>
    </source>
</reference>
<dbReference type="GO" id="GO:1902201">
    <property type="term" value="P:negative regulation of bacterial-type flagellum-dependent cell motility"/>
    <property type="evidence" value="ECO:0007669"/>
    <property type="project" value="TreeGrafter"/>
</dbReference>
<dbReference type="NCBIfam" id="TIGR00254">
    <property type="entry name" value="GGDEF"/>
    <property type="match status" value="1"/>
</dbReference>
<protein>
    <recommendedName>
        <fullName evidence="1">diguanylate cyclase</fullName>
        <ecNumber evidence="1">2.7.7.65</ecNumber>
    </recommendedName>
</protein>
<dbReference type="Gene3D" id="3.30.70.270">
    <property type="match status" value="1"/>
</dbReference>
<dbReference type="SUPFAM" id="SSF55073">
    <property type="entry name" value="Nucleotide cyclase"/>
    <property type="match status" value="1"/>
</dbReference>
<evidence type="ECO:0000256" key="1">
    <source>
        <dbReference type="ARBA" id="ARBA00012528"/>
    </source>
</evidence>
<name>A0A437ME52_9PROT</name>
<feature type="region of interest" description="Disordered" evidence="2">
    <location>
        <begin position="1"/>
        <end position="45"/>
    </location>
</feature>
<dbReference type="GO" id="GO:0005886">
    <property type="term" value="C:plasma membrane"/>
    <property type="evidence" value="ECO:0007669"/>
    <property type="project" value="TreeGrafter"/>
</dbReference>
<dbReference type="PROSITE" id="PS50887">
    <property type="entry name" value="GGDEF"/>
    <property type="match status" value="1"/>
</dbReference>
<keyword evidence="5" id="KW-1185">Reference proteome</keyword>
<dbReference type="EC" id="2.7.7.65" evidence="1"/>
<sequence>MARKLRGQAVIAQPADRRRALTHSSPGAWQHPGIPQEVTGGRMVPTLQSPSTRAQRMQQISAHARAAITSLQENGLPPSPPYYTVWFEHHAGRKPELSHALDLAAARGRVTDTVMDDLSARFFQPQTEFKALSSALTRISGTLREALGIMASHGADAVSFGDSLNELSAEALLNPERLQSVLARLVDEAREMTRRTHEMGRKIAHSAQQIESLRGELEDTRKEANTDALTGLPNRRAFDAHLRAMAGQATESDQPLSMILIDIDHFKSINDRWGHPVGDAVLRRTAITVASLLRDQDVAARFGGEEFAVLLPRTLAGQAAQIAERIRAGVATQTLTLRTTGDELGDITASFGVAGYRGGEQTAAFLSRADQALYDAKKGGRNRVCGEQPARAQRWA</sequence>
<feature type="domain" description="GGDEF" evidence="3">
    <location>
        <begin position="254"/>
        <end position="389"/>
    </location>
</feature>
<gene>
    <name evidence="4" type="ORF">EOD42_12525</name>
</gene>
<evidence type="ECO:0000256" key="2">
    <source>
        <dbReference type="SAM" id="MobiDB-lite"/>
    </source>
</evidence>
<dbReference type="OrthoDB" id="9812260at2"/>
<dbReference type="InterPro" id="IPR043128">
    <property type="entry name" value="Rev_trsase/Diguanyl_cyclase"/>
</dbReference>
<accession>A0A437ME52</accession>
<dbReference type="GO" id="GO:0052621">
    <property type="term" value="F:diguanylate cyclase activity"/>
    <property type="evidence" value="ECO:0007669"/>
    <property type="project" value="UniProtKB-EC"/>
</dbReference>
<dbReference type="InterPro" id="IPR029787">
    <property type="entry name" value="Nucleotide_cyclase"/>
</dbReference>